<comment type="caution">
    <text evidence="2">The sequence shown here is derived from an EMBL/GenBank/DDBJ whole genome shotgun (WGS) entry which is preliminary data.</text>
</comment>
<evidence type="ECO:0000313" key="3">
    <source>
        <dbReference type="Proteomes" id="UP001159363"/>
    </source>
</evidence>
<organism evidence="2 3">
    <name type="scientific">Dryococelus australis</name>
    <dbReference type="NCBI Taxonomy" id="614101"/>
    <lineage>
        <taxon>Eukaryota</taxon>
        <taxon>Metazoa</taxon>
        <taxon>Ecdysozoa</taxon>
        <taxon>Arthropoda</taxon>
        <taxon>Hexapoda</taxon>
        <taxon>Insecta</taxon>
        <taxon>Pterygota</taxon>
        <taxon>Neoptera</taxon>
        <taxon>Polyneoptera</taxon>
        <taxon>Phasmatodea</taxon>
        <taxon>Verophasmatodea</taxon>
        <taxon>Anareolatae</taxon>
        <taxon>Phasmatidae</taxon>
        <taxon>Eurycanthinae</taxon>
        <taxon>Dryococelus</taxon>
    </lineage>
</organism>
<evidence type="ECO:0008006" key="4">
    <source>
        <dbReference type="Google" id="ProtNLM"/>
    </source>
</evidence>
<feature type="compositionally biased region" description="Polar residues" evidence="1">
    <location>
        <begin position="16"/>
        <end position="41"/>
    </location>
</feature>
<sequence length="244" mass="28012">MKGVGKCLVVQREASRSSSPDSQCRQKAGSTGTRESGQITPGQDVHKERLELVAGRRLGVSHSLVLTILHDDGLYPYCYSAIRRQGMLTSLQHDPDFVGHILWTDETQFTRECPFSWHDSHHWHKGNPLTRSRGLQARWSINVRCGILGSWLVGPYLLPDTLTGRKYAVFLREILPELSEDIPLAVRRVMWYQHDGAPPHYSGAARRELDHIFPRSSDLNPMDFLLWEFIKKQVYREPVDRVEE</sequence>
<dbReference type="EMBL" id="JARBHB010000003">
    <property type="protein sequence ID" value="KAJ8888045.1"/>
    <property type="molecule type" value="Genomic_DNA"/>
</dbReference>
<reference evidence="2 3" key="1">
    <citation type="submission" date="2023-02" db="EMBL/GenBank/DDBJ databases">
        <title>LHISI_Scaffold_Assembly.</title>
        <authorList>
            <person name="Stuart O.P."/>
            <person name="Cleave R."/>
            <person name="Magrath M.J.L."/>
            <person name="Mikheyev A.S."/>
        </authorList>
    </citation>
    <scope>NUCLEOTIDE SEQUENCE [LARGE SCALE GENOMIC DNA]</scope>
    <source>
        <strain evidence="2">Daus_M_001</strain>
        <tissue evidence="2">Leg muscle</tissue>
    </source>
</reference>
<gene>
    <name evidence="2" type="ORF">PR048_007531</name>
</gene>
<name>A0ABQ9HUH4_9NEOP</name>
<dbReference type="Gene3D" id="3.30.420.10">
    <property type="entry name" value="Ribonuclease H-like superfamily/Ribonuclease H"/>
    <property type="match status" value="1"/>
</dbReference>
<accession>A0ABQ9HUH4</accession>
<proteinExistence type="predicted"/>
<dbReference type="PANTHER" id="PTHR47326:SF1">
    <property type="entry name" value="HTH PSQ-TYPE DOMAIN-CONTAINING PROTEIN"/>
    <property type="match status" value="1"/>
</dbReference>
<protein>
    <recommendedName>
        <fullName evidence="4">Transposable element Tc3 transposase</fullName>
    </recommendedName>
</protein>
<evidence type="ECO:0000256" key="1">
    <source>
        <dbReference type="SAM" id="MobiDB-lite"/>
    </source>
</evidence>
<evidence type="ECO:0000313" key="2">
    <source>
        <dbReference type="EMBL" id="KAJ8888045.1"/>
    </source>
</evidence>
<dbReference type="PANTHER" id="PTHR47326">
    <property type="entry name" value="TRANSPOSABLE ELEMENT TC3 TRANSPOSASE-LIKE PROTEIN"/>
    <property type="match status" value="1"/>
</dbReference>
<dbReference type="Proteomes" id="UP001159363">
    <property type="component" value="Chromosome 3"/>
</dbReference>
<dbReference type="InterPro" id="IPR036397">
    <property type="entry name" value="RNaseH_sf"/>
</dbReference>
<keyword evidence="3" id="KW-1185">Reference proteome</keyword>
<feature type="region of interest" description="Disordered" evidence="1">
    <location>
        <begin position="12"/>
        <end position="43"/>
    </location>
</feature>